<dbReference type="PANTHER" id="PTHR14226">
    <property type="entry name" value="NEUROPATHY TARGET ESTERASE/SWISS CHEESE D.MELANOGASTER"/>
    <property type="match status" value="1"/>
</dbReference>
<comment type="caution">
    <text evidence="7">The sequence shown here is derived from an EMBL/GenBank/DDBJ whole genome shotgun (WGS) entry which is preliminary data.</text>
</comment>
<keyword evidence="1 4" id="KW-0378">Hydrolase</keyword>
<evidence type="ECO:0000313" key="7">
    <source>
        <dbReference type="EMBL" id="MBD3934217.1"/>
    </source>
</evidence>
<keyword evidence="3 4" id="KW-0443">Lipid metabolism</keyword>
<feature type="short sequence motif" description="DGA/G" evidence="4">
    <location>
        <begin position="216"/>
        <end position="218"/>
    </location>
</feature>
<dbReference type="SUPFAM" id="SSF52151">
    <property type="entry name" value="FabD/lysophospholipase-like"/>
    <property type="match status" value="1"/>
</dbReference>
<protein>
    <submittedName>
        <fullName evidence="7">Patatin-like phospholipase family protein</fullName>
    </submittedName>
</protein>
<feature type="active site" description="Proton acceptor" evidence="4">
    <location>
        <position position="216"/>
    </location>
</feature>
<dbReference type="InterPro" id="IPR002641">
    <property type="entry name" value="PNPLA_dom"/>
</dbReference>
<dbReference type="Gene3D" id="3.40.1090.10">
    <property type="entry name" value="Cytosolic phospholipase A2 catalytic domain"/>
    <property type="match status" value="2"/>
</dbReference>
<dbReference type="PANTHER" id="PTHR14226:SF57">
    <property type="entry name" value="BLR7027 PROTEIN"/>
    <property type="match status" value="1"/>
</dbReference>
<keyword evidence="8" id="KW-1185">Reference proteome</keyword>
<dbReference type="AlphaFoldDB" id="A0A927IEJ3"/>
<evidence type="ECO:0000256" key="4">
    <source>
        <dbReference type="PROSITE-ProRule" id="PRU01161"/>
    </source>
</evidence>
<dbReference type="EMBL" id="JACXYU010000014">
    <property type="protein sequence ID" value="MBD3934217.1"/>
    <property type="molecule type" value="Genomic_DNA"/>
</dbReference>
<feature type="domain" description="PNPLA" evidence="6">
    <location>
        <begin position="6"/>
        <end position="231"/>
    </location>
</feature>
<dbReference type="GO" id="GO:0016042">
    <property type="term" value="P:lipid catabolic process"/>
    <property type="evidence" value="ECO:0007669"/>
    <property type="project" value="UniProtKB-UniRule"/>
</dbReference>
<feature type="active site" description="Nucleophile" evidence="4">
    <location>
        <position position="43"/>
    </location>
</feature>
<evidence type="ECO:0000256" key="3">
    <source>
        <dbReference type="ARBA" id="ARBA00023098"/>
    </source>
</evidence>
<feature type="short sequence motif" description="GXSXG" evidence="4">
    <location>
        <begin position="41"/>
        <end position="45"/>
    </location>
</feature>
<dbReference type="InterPro" id="IPR050301">
    <property type="entry name" value="NTE"/>
</dbReference>
<sequence>MGRTALVLGGGGMTGIGWETGLLTGLAEAGCDVSDADVVIGTSAGSLVGAQITSGLCTLDELYARQLGSARPRPQPGAQGHPAPPSGAQAPARDGAPARGGGQRHAARVGPVTLGRFALAFRRSRSAADLGVRLGRIALAAPTHDVADQRTVIGTRLPSRRWPQRRLLVTAVDAESGAFRVFDADGGAELVDAVAASCAVPGVWPPVAIGGRHWIDGGARSLVNADLAEGCERVIVLAPMHRAVGPMPTLRDQVEGLRAAGTEVAVVIPDAAARAAFGRNPLDPARRGPAARAGRAQAAACVDAVAAVWRT</sequence>
<gene>
    <name evidence="7" type="ORF">IF129_21970</name>
</gene>
<dbReference type="Pfam" id="PF01734">
    <property type="entry name" value="Patatin"/>
    <property type="match status" value="1"/>
</dbReference>
<evidence type="ECO:0000256" key="2">
    <source>
        <dbReference type="ARBA" id="ARBA00022963"/>
    </source>
</evidence>
<dbReference type="InterPro" id="IPR016035">
    <property type="entry name" value="Acyl_Trfase/lysoPLipase"/>
</dbReference>
<dbReference type="RefSeq" id="WP_191211508.1">
    <property type="nucleotide sequence ID" value="NZ_BAABKL010000041.1"/>
</dbReference>
<feature type="compositionally biased region" description="Low complexity" evidence="5">
    <location>
        <begin position="76"/>
        <end position="97"/>
    </location>
</feature>
<dbReference type="GO" id="GO:0016787">
    <property type="term" value="F:hydrolase activity"/>
    <property type="evidence" value="ECO:0007669"/>
    <property type="project" value="UniProtKB-UniRule"/>
</dbReference>
<evidence type="ECO:0000259" key="6">
    <source>
        <dbReference type="PROSITE" id="PS51635"/>
    </source>
</evidence>
<proteinExistence type="predicted"/>
<evidence type="ECO:0000256" key="1">
    <source>
        <dbReference type="ARBA" id="ARBA00022801"/>
    </source>
</evidence>
<feature type="short sequence motif" description="GXGXXG" evidence="4">
    <location>
        <begin position="10"/>
        <end position="15"/>
    </location>
</feature>
<reference evidence="7" key="1">
    <citation type="submission" date="2020-09" db="EMBL/GenBank/DDBJ databases">
        <title>Secondary metabolite and genome analysis of marine Streptomyces chumphonensis KK1-2T.</title>
        <authorList>
            <person name="Phongsopitanun W."/>
            <person name="Kanchanasin P."/>
            <person name="Pittayakhajonwut P."/>
            <person name="Suwanborirux K."/>
            <person name="Tanasupawat S."/>
        </authorList>
    </citation>
    <scope>NUCLEOTIDE SEQUENCE</scope>
    <source>
        <strain evidence="7">KK1-2</strain>
    </source>
</reference>
<organism evidence="7 8">
    <name type="scientific">Streptomyces chumphonensis</name>
    <dbReference type="NCBI Taxonomy" id="1214925"/>
    <lineage>
        <taxon>Bacteria</taxon>
        <taxon>Bacillati</taxon>
        <taxon>Actinomycetota</taxon>
        <taxon>Actinomycetes</taxon>
        <taxon>Kitasatosporales</taxon>
        <taxon>Streptomycetaceae</taxon>
        <taxon>Streptomyces</taxon>
    </lineage>
</organism>
<evidence type="ECO:0000313" key="8">
    <source>
        <dbReference type="Proteomes" id="UP000632289"/>
    </source>
</evidence>
<evidence type="ECO:0000256" key="5">
    <source>
        <dbReference type="SAM" id="MobiDB-lite"/>
    </source>
</evidence>
<feature type="region of interest" description="Disordered" evidence="5">
    <location>
        <begin position="69"/>
        <end position="107"/>
    </location>
</feature>
<keyword evidence="2 4" id="KW-0442">Lipid degradation</keyword>
<accession>A0A927IEJ3</accession>
<dbReference type="Proteomes" id="UP000632289">
    <property type="component" value="Unassembled WGS sequence"/>
</dbReference>
<name>A0A927IEJ3_9ACTN</name>
<dbReference type="PROSITE" id="PS51635">
    <property type="entry name" value="PNPLA"/>
    <property type="match status" value="1"/>
</dbReference>